<keyword evidence="1" id="KW-1133">Transmembrane helix</keyword>
<gene>
    <name evidence="2" type="ORF">SAMN04488530_102152</name>
</gene>
<dbReference type="Proteomes" id="UP000243255">
    <property type="component" value="Unassembled WGS sequence"/>
</dbReference>
<evidence type="ECO:0000313" key="2">
    <source>
        <dbReference type="EMBL" id="SHG48559.1"/>
    </source>
</evidence>
<organism evidence="2 3">
    <name type="scientific">Asaccharospora irregularis DSM 2635</name>
    <dbReference type="NCBI Taxonomy" id="1121321"/>
    <lineage>
        <taxon>Bacteria</taxon>
        <taxon>Bacillati</taxon>
        <taxon>Bacillota</taxon>
        <taxon>Clostridia</taxon>
        <taxon>Peptostreptococcales</taxon>
        <taxon>Peptostreptococcaceae</taxon>
        <taxon>Asaccharospora</taxon>
    </lineage>
</organism>
<keyword evidence="1" id="KW-0812">Transmembrane</keyword>
<sequence>MANIFLFSKDHLILLLIFSMFLYICPKLTKNLLPYSYLVEKIICSLIILEIISQQLSLYYQGNYSVLTSLPIEISRFSAYICLLILLYKQYHLFNVFFSWSIACSLGELILFKNPPYEFPNFSFFLYLASKCLLIYAAVYMVEIRKFKINKYAIRDNFIMCFICFSFIFMLNNFTLSSYPYAFSNYDLTSVLVFIIITTATYIPIFIFKARDLNFKFNRRSR</sequence>
<evidence type="ECO:0000256" key="1">
    <source>
        <dbReference type="SAM" id="Phobius"/>
    </source>
</evidence>
<dbReference type="OrthoDB" id="1755099at2"/>
<accession>A0A1M5K7T6</accession>
<keyword evidence="1" id="KW-0472">Membrane</keyword>
<dbReference type="Pfam" id="PF14808">
    <property type="entry name" value="TMEM164"/>
    <property type="match status" value="1"/>
</dbReference>
<feature type="transmembrane region" description="Helical" evidence="1">
    <location>
        <begin position="6"/>
        <end position="25"/>
    </location>
</feature>
<feature type="transmembrane region" description="Helical" evidence="1">
    <location>
        <begin position="64"/>
        <end position="86"/>
    </location>
</feature>
<feature type="transmembrane region" description="Helical" evidence="1">
    <location>
        <begin position="124"/>
        <end position="142"/>
    </location>
</feature>
<dbReference type="AlphaFoldDB" id="A0A1M5K7T6"/>
<proteinExistence type="predicted"/>
<protein>
    <submittedName>
        <fullName evidence="2">Uncharacterized membrane protein YwaF</fullName>
    </submittedName>
</protein>
<name>A0A1M5K7T6_9FIRM</name>
<dbReference type="STRING" id="1121321.SAMN04488530_102152"/>
<feature type="transmembrane region" description="Helical" evidence="1">
    <location>
        <begin position="93"/>
        <end position="112"/>
    </location>
</feature>
<feature type="transmembrane region" description="Helical" evidence="1">
    <location>
        <begin position="154"/>
        <end position="171"/>
    </location>
</feature>
<keyword evidence="3" id="KW-1185">Reference proteome</keyword>
<reference evidence="3" key="1">
    <citation type="submission" date="2016-11" db="EMBL/GenBank/DDBJ databases">
        <authorList>
            <person name="Varghese N."/>
            <person name="Submissions S."/>
        </authorList>
    </citation>
    <scope>NUCLEOTIDE SEQUENCE [LARGE SCALE GENOMIC DNA]</scope>
    <source>
        <strain evidence="3">DSM 2635</strain>
    </source>
</reference>
<feature type="transmembrane region" description="Helical" evidence="1">
    <location>
        <begin position="191"/>
        <end position="210"/>
    </location>
</feature>
<evidence type="ECO:0000313" key="3">
    <source>
        <dbReference type="Proteomes" id="UP000243255"/>
    </source>
</evidence>
<dbReference type="EMBL" id="FQWX01000002">
    <property type="protein sequence ID" value="SHG48559.1"/>
    <property type="molecule type" value="Genomic_DNA"/>
</dbReference>
<dbReference type="RefSeq" id="WP_073123625.1">
    <property type="nucleotide sequence ID" value="NZ_BAABCH010000028.1"/>
</dbReference>